<protein>
    <recommendedName>
        <fullName evidence="4">PPE family protein</fullName>
    </recommendedName>
</protein>
<name>A0A1I1B4A7_9PSEU</name>
<dbReference type="EMBL" id="FOKG01000011">
    <property type="protein sequence ID" value="SFB43558.1"/>
    <property type="molecule type" value="Genomic_DNA"/>
</dbReference>
<dbReference type="SUPFAM" id="SSF140459">
    <property type="entry name" value="PE/PPE dimer-like"/>
    <property type="match status" value="1"/>
</dbReference>
<dbReference type="STRING" id="490629.SAMN05216266_111108"/>
<dbReference type="AlphaFoldDB" id="A0A1I1B4A7"/>
<evidence type="ECO:0000313" key="3">
    <source>
        <dbReference type="Proteomes" id="UP000243799"/>
    </source>
</evidence>
<sequence length="382" mass="38174">MSGVWEAYFGHQAPPECGVNWDAYSHEELYQMLWQDADIADVSAIAGEWSEHRAALVNHAEVLREQRAALLESWQGTGAEQAARRLAELADRVEKIAELAHAGEQAAEQAAEALARARATMPAPPGDPAAPMTGAAANWADVMGTPLATAPDRTDRRVEANTSAPDAGSAFSAVGGAGFSFYNGANAMDMQKQQAVRSMQSYESSLTTSSQLIGQAQSTIPAATTTPSSAAGAGGTAGSGAGAKQSVQALPGAGGRSSTNTPIAAGAGAFAGVAGGSAVGTLGGGAPTTTGKGSAGNPLAQGRAVGAIGMQGGPAAMAARMAAESATIRTGAMGGMVPPGPGARGGTDEDVHENQLPTIDHGLFPLEEPGSEAVIGLSEGDE</sequence>
<feature type="region of interest" description="Disordered" evidence="1">
    <location>
        <begin position="220"/>
        <end position="257"/>
    </location>
</feature>
<accession>A0A1I1B4A7</accession>
<dbReference type="Proteomes" id="UP000243799">
    <property type="component" value="Unassembled WGS sequence"/>
</dbReference>
<organism evidence="2 3">
    <name type="scientific">Amycolatopsis marina</name>
    <dbReference type="NCBI Taxonomy" id="490629"/>
    <lineage>
        <taxon>Bacteria</taxon>
        <taxon>Bacillati</taxon>
        <taxon>Actinomycetota</taxon>
        <taxon>Actinomycetes</taxon>
        <taxon>Pseudonocardiales</taxon>
        <taxon>Pseudonocardiaceae</taxon>
        <taxon>Amycolatopsis</taxon>
    </lineage>
</organism>
<evidence type="ECO:0000256" key="1">
    <source>
        <dbReference type="SAM" id="MobiDB-lite"/>
    </source>
</evidence>
<reference evidence="3" key="1">
    <citation type="submission" date="2016-10" db="EMBL/GenBank/DDBJ databases">
        <authorList>
            <person name="Varghese N."/>
            <person name="Submissions S."/>
        </authorList>
    </citation>
    <scope>NUCLEOTIDE SEQUENCE [LARGE SCALE GENOMIC DNA]</scope>
    <source>
        <strain evidence="3">CGMCC 4.3568</strain>
    </source>
</reference>
<dbReference type="Gene3D" id="1.20.1260.20">
    <property type="entry name" value="PPE superfamily"/>
    <property type="match status" value="1"/>
</dbReference>
<keyword evidence="3" id="KW-1185">Reference proteome</keyword>
<evidence type="ECO:0000313" key="2">
    <source>
        <dbReference type="EMBL" id="SFB43558.1"/>
    </source>
</evidence>
<proteinExistence type="predicted"/>
<feature type="compositionally biased region" description="Low complexity" evidence="1">
    <location>
        <begin position="221"/>
        <end position="231"/>
    </location>
</feature>
<dbReference type="InterPro" id="IPR038332">
    <property type="entry name" value="PPE_sf"/>
</dbReference>
<evidence type="ECO:0008006" key="4">
    <source>
        <dbReference type="Google" id="ProtNLM"/>
    </source>
</evidence>
<feature type="compositionally biased region" description="Gly residues" evidence="1">
    <location>
        <begin position="232"/>
        <end position="241"/>
    </location>
</feature>
<gene>
    <name evidence="2" type="ORF">SAMN05216266_111108</name>
</gene>